<evidence type="ECO:0000256" key="4">
    <source>
        <dbReference type="ARBA" id="ARBA00022777"/>
    </source>
</evidence>
<protein>
    <recommendedName>
        <fullName evidence="8">Protein kinase domain-containing protein</fullName>
    </recommendedName>
</protein>
<dbReference type="InterPro" id="IPR011009">
    <property type="entry name" value="Kinase-like_dom_sf"/>
</dbReference>
<dbReference type="InterPro" id="IPR008271">
    <property type="entry name" value="Ser/Thr_kinase_AS"/>
</dbReference>
<name>A0AA41S2S2_PAPNU</name>
<dbReference type="GO" id="GO:0005524">
    <property type="term" value="F:ATP binding"/>
    <property type="evidence" value="ECO:0007669"/>
    <property type="project" value="UniProtKB-UniRule"/>
</dbReference>
<organism evidence="9 10">
    <name type="scientific">Papaver nudicaule</name>
    <name type="common">Iceland poppy</name>
    <dbReference type="NCBI Taxonomy" id="74823"/>
    <lineage>
        <taxon>Eukaryota</taxon>
        <taxon>Viridiplantae</taxon>
        <taxon>Streptophyta</taxon>
        <taxon>Embryophyta</taxon>
        <taxon>Tracheophyta</taxon>
        <taxon>Spermatophyta</taxon>
        <taxon>Magnoliopsida</taxon>
        <taxon>Ranunculales</taxon>
        <taxon>Papaveraceae</taxon>
        <taxon>Papaveroideae</taxon>
        <taxon>Papaver</taxon>
    </lineage>
</organism>
<dbReference type="Gene3D" id="3.30.200.20">
    <property type="entry name" value="Phosphorylase Kinase, domain 1"/>
    <property type="match status" value="1"/>
</dbReference>
<dbReference type="InterPro" id="IPR050117">
    <property type="entry name" value="MAPK"/>
</dbReference>
<dbReference type="FunFam" id="1.10.510.10:FF:000624">
    <property type="entry name" value="Mitogen-activated protein kinase"/>
    <property type="match status" value="1"/>
</dbReference>
<dbReference type="SMART" id="SM00220">
    <property type="entry name" value="S_TKc"/>
    <property type="match status" value="1"/>
</dbReference>
<sequence length="314" mass="35874">MDAYTLIEIVGEGTYGRVWKAIDNRSNDIVAIKQIKKPCSSWEECELECELTEVKALFHLKHEPNIVRLRTLFIEHDMLYFVFNYVESTLLRFMNDKIRGLGRNPELLERLSTDRIGLFSEFEIRGWCRQIFQALALMHRPGGYIHRDLKPDNLLVSEDGNVIKIADFGQAREFDSQLPCTDYVTTRAYRAPEVLLNSESYNSAVDMWAVGAIMAELYSFCILFSGSSWEDQLHQICCVIGSPTHESWTEGIQLANACGYEFPQVPIAYAYGLKTLIPSASCEALDLIKSLLTWDPKKRPTALEALKHPYFSPN</sequence>
<evidence type="ECO:0000256" key="7">
    <source>
        <dbReference type="RuleBase" id="RU000304"/>
    </source>
</evidence>
<keyword evidence="2" id="KW-0808">Transferase</keyword>
<comment type="caution">
    <text evidence="9">The sequence shown here is derived from an EMBL/GenBank/DDBJ whole genome shotgun (WGS) entry which is preliminary data.</text>
</comment>
<dbReference type="Proteomes" id="UP001177140">
    <property type="component" value="Unassembled WGS sequence"/>
</dbReference>
<evidence type="ECO:0000313" key="9">
    <source>
        <dbReference type="EMBL" id="MCL7027465.1"/>
    </source>
</evidence>
<evidence type="ECO:0000256" key="5">
    <source>
        <dbReference type="ARBA" id="ARBA00022840"/>
    </source>
</evidence>
<gene>
    <name evidence="9" type="ORF">MKW94_010281</name>
</gene>
<dbReference type="PANTHER" id="PTHR24055">
    <property type="entry name" value="MITOGEN-ACTIVATED PROTEIN KINASE"/>
    <property type="match status" value="1"/>
</dbReference>
<dbReference type="InterPro" id="IPR000719">
    <property type="entry name" value="Prot_kinase_dom"/>
</dbReference>
<accession>A0AA41S2S2</accession>
<evidence type="ECO:0000256" key="6">
    <source>
        <dbReference type="PROSITE-ProRule" id="PRU10141"/>
    </source>
</evidence>
<dbReference type="SUPFAM" id="SSF56112">
    <property type="entry name" value="Protein kinase-like (PK-like)"/>
    <property type="match status" value="1"/>
</dbReference>
<dbReference type="InterPro" id="IPR017441">
    <property type="entry name" value="Protein_kinase_ATP_BS"/>
</dbReference>
<feature type="binding site" evidence="6">
    <location>
        <position position="33"/>
    </location>
    <ligand>
        <name>ATP</name>
        <dbReference type="ChEBI" id="CHEBI:30616"/>
    </ligand>
</feature>
<dbReference type="PROSITE" id="PS00108">
    <property type="entry name" value="PROTEIN_KINASE_ST"/>
    <property type="match status" value="1"/>
</dbReference>
<evidence type="ECO:0000256" key="2">
    <source>
        <dbReference type="ARBA" id="ARBA00022679"/>
    </source>
</evidence>
<keyword evidence="4" id="KW-0418">Kinase</keyword>
<dbReference type="PROSITE" id="PS00107">
    <property type="entry name" value="PROTEIN_KINASE_ATP"/>
    <property type="match status" value="1"/>
</dbReference>
<evidence type="ECO:0000313" key="10">
    <source>
        <dbReference type="Proteomes" id="UP001177140"/>
    </source>
</evidence>
<proteinExistence type="inferred from homology"/>
<evidence type="ECO:0000256" key="1">
    <source>
        <dbReference type="ARBA" id="ARBA00022527"/>
    </source>
</evidence>
<dbReference type="PROSITE" id="PS50011">
    <property type="entry name" value="PROTEIN_KINASE_DOM"/>
    <property type="match status" value="1"/>
</dbReference>
<dbReference type="Pfam" id="PF00069">
    <property type="entry name" value="Pkinase"/>
    <property type="match status" value="1"/>
</dbReference>
<feature type="domain" description="Protein kinase" evidence="8">
    <location>
        <begin position="4"/>
        <end position="311"/>
    </location>
</feature>
<dbReference type="Gene3D" id="1.10.510.10">
    <property type="entry name" value="Transferase(Phosphotransferase) domain 1"/>
    <property type="match status" value="1"/>
</dbReference>
<dbReference type="GO" id="GO:0004674">
    <property type="term" value="F:protein serine/threonine kinase activity"/>
    <property type="evidence" value="ECO:0007669"/>
    <property type="project" value="UniProtKB-KW"/>
</dbReference>
<dbReference type="EMBL" id="JAJJMA010068526">
    <property type="protein sequence ID" value="MCL7027465.1"/>
    <property type="molecule type" value="Genomic_DNA"/>
</dbReference>
<comment type="similarity">
    <text evidence="7">Belongs to the protein kinase superfamily.</text>
</comment>
<evidence type="ECO:0000256" key="3">
    <source>
        <dbReference type="ARBA" id="ARBA00022741"/>
    </source>
</evidence>
<reference evidence="9" key="1">
    <citation type="submission" date="2022-03" db="EMBL/GenBank/DDBJ databases">
        <title>A functionally conserved STORR gene fusion in Papaver species that diverged 16.8 million years ago.</title>
        <authorList>
            <person name="Catania T."/>
        </authorList>
    </citation>
    <scope>NUCLEOTIDE SEQUENCE</scope>
    <source>
        <strain evidence="9">S-191538</strain>
    </source>
</reference>
<keyword evidence="3 6" id="KW-0547">Nucleotide-binding</keyword>
<keyword evidence="5 6" id="KW-0067">ATP-binding</keyword>
<evidence type="ECO:0000259" key="8">
    <source>
        <dbReference type="PROSITE" id="PS50011"/>
    </source>
</evidence>
<dbReference type="AlphaFoldDB" id="A0AA41S2S2"/>
<keyword evidence="10" id="KW-1185">Reference proteome</keyword>
<keyword evidence="1 7" id="KW-0723">Serine/threonine-protein kinase</keyword>